<comment type="subcellular location">
    <subcellularLocation>
        <location evidence="11">Cytoplasm</location>
    </subcellularLocation>
</comment>
<keyword evidence="6 11" id="KW-0028">Amino-acid biosynthesis</keyword>
<dbReference type="HAMAP" id="MF_00079">
    <property type="entry name" value="HisG_Long"/>
    <property type="match status" value="1"/>
</dbReference>
<dbReference type="AlphaFoldDB" id="A0A3Q9IZM6"/>
<sequence>MSTDICERASTARPTTLKAPPMLRIAVPNKGSLAETATEMLAEAGYVGRRDPKDLHVIDPVNEVEFFYLRPKDIATYVGSGALDVGITGRDLLKDARMPGAQEIEALGFGGSTFRFAGRPGRFSELADLDGVRVATSYPGLVDAFLDAHGVAVDLVPLDGAVESAVQLGVADAVADVVSTGTTLRQAGLEIFGPVILQSEAVLITGPSPAEGAETLLRRLRGIMVARRYVMVDYDLPADLVDAAVAIAGGVESPTISPLRDPAWVAVRVMVARGEVNQVMDALYALGARAILVTAIHNARL</sequence>
<feature type="domain" description="Histidine biosynthesis HisG C-terminal" evidence="13">
    <location>
        <begin position="226"/>
        <end position="298"/>
    </location>
</feature>
<evidence type="ECO:0000256" key="9">
    <source>
        <dbReference type="ARBA" id="ARBA00023102"/>
    </source>
</evidence>
<dbReference type="SUPFAM" id="SSF54913">
    <property type="entry name" value="GlnB-like"/>
    <property type="match status" value="1"/>
</dbReference>
<gene>
    <name evidence="11 14" type="primary">hisG</name>
    <name evidence="14" type="ORF">CVS47_01353</name>
</gene>
<comment type="catalytic activity">
    <reaction evidence="1 11">
        <text>1-(5-phospho-beta-D-ribosyl)-ATP + diphosphate = 5-phospho-alpha-D-ribose 1-diphosphate + ATP</text>
        <dbReference type="Rhea" id="RHEA:18473"/>
        <dbReference type="ChEBI" id="CHEBI:30616"/>
        <dbReference type="ChEBI" id="CHEBI:33019"/>
        <dbReference type="ChEBI" id="CHEBI:58017"/>
        <dbReference type="ChEBI" id="CHEBI:73183"/>
        <dbReference type="EC" id="2.4.2.17"/>
    </reaction>
</comment>
<dbReference type="Gene3D" id="3.40.190.10">
    <property type="entry name" value="Periplasmic binding protein-like II"/>
    <property type="match status" value="2"/>
</dbReference>
<keyword evidence="11" id="KW-0963">Cytoplasm</keyword>
<evidence type="ECO:0000259" key="12">
    <source>
        <dbReference type="Pfam" id="PF01634"/>
    </source>
</evidence>
<comment type="pathway">
    <text evidence="2 11">Amino-acid biosynthesis; L-histidine biosynthesis; L-histidine from 5-phospho-alpha-D-ribose 1-diphosphate: step 1/9.</text>
</comment>
<dbReference type="KEGG" id="mlv:CVS47_01353"/>
<dbReference type="GO" id="GO:0005524">
    <property type="term" value="F:ATP binding"/>
    <property type="evidence" value="ECO:0007669"/>
    <property type="project" value="UniProtKB-KW"/>
</dbReference>
<dbReference type="GO" id="GO:0003879">
    <property type="term" value="F:ATP phosphoribosyltransferase activity"/>
    <property type="evidence" value="ECO:0007669"/>
    <property type="project" value="UniProtKB-UniRule"/>
</dbReference>
<dbReference type="UniPathway" id="UPA00031">
    <property type="reaction ID" value="UER00006"/>
</dbReference>
<keyword evidence="8 11" id="KW-0808">Transferase</keyword>
<dbReference type="EMBL" id="CP031423">
    <property type="protein sequence ID" value="AZS36744.1"/>
    <property type="molecule type" value="Genomic_DNA"/>
</dbReference>
<evidence type="ECO:0000256" key="7">
    <source>
        <dbReference type="ARBA" id="ARBA00022676"/>
    </source>
</evidence>
<keyword evidence="11" id="KW-0547">Nucleotide-binding</keyword>
<dbReference type="EC" id="2.4.2.17" evidence="4 11"/>
<dbReference type="InterPro" id="IPR013820">
    <property type="entry name" value="ATP_PRibTrfase_cat"/>
</dbReference>
<accession>A0A3Q9IZM6</accession>
<dbReference type="InterPro" id="IPR018198">
    <property type="entry name" value="ATP_PRibTrfase_CS"/>
</dbReference>
<keyword evidence="15" id="KW-1185">Reference proteome</keyword>
<proteinExistence type="inferred from homology"/>
<keyword evidence="11" id="KW-0067">ATP-binding</keyword>
<evidence type="ECO:0000259" key="13">
    <source>
        <dbReference type="Pfam" id="PF08029"/>
    </source>
</evidence>
<evidence type="ECO:0000313" key="14">
    <source>
        <dbReference type="EMBL" id="AZS36744.1"/>
    </source>
</evidence>
<dbReference type="Proteomes" id="UP000276888">
    <property type="component" value="Chromosome"/>
</dbReference>
<dbReference type="Gene3D" id="3.30.70.120">
    <property type="match status" value="1"/>
</dbReference>
<comment type="function">
    <text evidence="10 11">Catalyzes the condensation of ATP and 5-phosphoribose 1-diphosphate to form N'-(5'-phosphoribosyl)-ATP (PR-ATP). Has a crucial role in the pathway because the rate of histidine biosynthesis seems to be controlled primarily by regulation of HisG enzymatic activity.</text>
</comment>
<keyword evidence="11" id="KW-0479">Metal-binding</keyword>
<comment type="activity regulation">
    <text evidence="11">Feedback inhibited by histidine.</text>
</comment>
<dbReference type="InterPro" id="IPR015867">
    <property type="entry name" value="N-reg_PII/ATP_PRibTrfase_C"/>
</dbReference>
<evidence type="ECO:0000256" key="2">
    <source>
        <dbReference type="ARBA" id="ARBA00004667"/>
    </source>
</evidence>
<dbReference type="InterPro" id="IPR011322">
    <property type="entry name" value="N-reg_PII-like_a/b"/>
</dbReference>
<dbReference type="PROSITE" id="PS01316">
    <property type="entry name" value="ATP_P_PHORIBOSYLTR"/>
    <property type="match status" value="1"/>
</dbReference>
<dbReference type="PANTHER" id="PTHR21403:SF8">
    <property type="entry name" value="ATP PHOSPHORIBOSYLTRANSFERASE"/>
    <property type="match status" value="1"/>
</dbReference>
<comment type="cofactor">
    <cofactor evidence="11">
        <name>Mg(2+)</name>
        <dbReference type="ChEBI" id="CHEBI:18420"/>
    </cofactor>
</comment>
<name>A0A3Q9IZM6_9MICO</name>
<dbReference type="Pfam" id="PF01634">
    <property type="entry name" value="HisG"/>
    <property type="match status" value="1"/>
</dbReference>
<evidence type="ECO:0000256" key="3">
    <source>
        <dbReference type="ARBA" id="ARBA00007955"/>
    </source>
</evidence>
<dbReference type="GO" id="GO:0000287">
    <property type="term" value="F:magnesium ion binding"/>
    <property type="evidence" value="ECO:0007669"/>
    <property type="project" value="UniProtKB-UniRule"/>
</dbReference>
<protein>
    <recommendedName>
        <fullName evidence="5 11">ATP phosphoribosyltransferase</fullName>
        <shortName evidence="11">ATP-PRT</shortName>
        <shortName evidence="11">ATP-PRTase</shortName>
        <ecNumber evidence="4 11">2.4.2.17</ecNumber>
    </recommendedName>
</protein>
<dbReference type="InterPro" id="IPR013115">
    <property type="entry name" value="HisG_C"/>
</dbReference>
<dbReference type="NCBIfam" id="TIGR00070">
    <property type="entry name" value="hisG"/>
    <property type="match status" value="1"/>
</dbReference>
<dbReference type="Pfam" id="PF08029">
    <property type="entry name" value="HisG_C"/>
    <property type="match status" value="1"/>
</dbReference>
<feature type="domain" description="ATP phosphoribosyltransferase catalytic" evidence="12">
    <location>
        <begin position="70"/>
        <end position="221"/>
    </location>
</feature>
<evidence type="ECO:0000256" key="6">
    <source>
        <dbReference type="ARBA" id="ARBA00022605"/>
    </source>
</evidence>
<dbReference type="PANTHER" id="PTHR21403">
    <property type="entry name" value="ATP PHOSPHORIBOSYLTRANSFERASE ATP-PRTASE"/>
    <property type="match status" value="1"/>
</dbReference>
<evidence type="ECO:0000256" key="8">
    <source>
        <dbReference type="ARBA" id="ARBA00022679"/>
    </source>
</evidence>
<dbReference type="NCBIfam" id="TIGR03455">
    <property type="entry name" value="HisG_C-term"/>
    <property type="match status" value="1"/>
</dbReference>
<keyword evidence="11" id="KW-0460">Magnesium</keyword>
<dbReference type="InterPro" id="IPR020621">
    <property type="entry name" value="ATP-PRT_HisG_long"/>
</dbReference>
<dbReference type="SUPFAM" id="SSF53850">
    <property type="entry name" value="Periplasmic binding protein-like II"/>
    <property type="match status" value="1"/>
</dbReference>
<evidence type="ECO:0000256" key="10">
    <source>
        <dbReference type="ARBA" id="ARBA00024861"/>
    </source>
</evidence>
<dbReference type="GO" id="GO:0005737">
    <property type="term" value="C:cytoplasm"/>
    <property type="evidence" value="ECO:0007669"/>
    <property type="project" value="UniProtKB-SubCell"/>
</dbReference>
<evidence type="ECO:0000256" key="4">
    <source>
        <dbReference type="ARBA" id="ARBA00011946"/>
    </source>
</evidence>
<reference evidence="14 15" key="1">
    <citation type="submission" date="2018-08" db="EMBL/GenBank/DDBJ databases">
        <title>Microbacterium lemovicicum sp. nov., a bacterium isolated from a natural uranium-rich soil.</title>
        <authorList>
            <person name="ORTET P."/>
        </authorList>
    </citation>
    <scope>NUCLEOTIDE SEQUENCE [LARGE SCALE GENOMIC DNA]</scope>
    <source>
        <strain evidence="14 15">Viu22</strain>
    </source>
</reference>
<keyword evidence="9 11" id="KW-0368">Histidine biosynthesis</keyword>
<evidence type="ECO:0000256" key="11">
    <source>
        <dbReference type="HAMAP-Rule" id="MF_00079"/>
    </source>
</evidence>
<organism evidence="14 15">
    <name type="scientific">Microbacterium lemovicicum</name>
    <dbReference type="NCBI Taxonomy" id="1072463"/>
    <lineage>
        <taxon>Bacteria</taxon>
        <taxon>Bacillati</taxon>
        <taxon>Actinomycetota</taxon>
        <taxon>Actinomycetes</taxon>
        <taxon>Micrococcales</taxon>
        <taxon>Microbacteriaceae</taxon>
        <taxon>Microbacterium</taxon>
    </lineage>
</organism>
<keyword evidence="7 11" id="KW-0328">Glycosyltransferase</keyword>
<dbReference type="InterPro" id="IPR001348">
    <property type="entry name" value="ATP_PRibTrfase_HisG"/>
</dbReference>
<dbReference type="GO" id="GO:0000105">
    <property type="term" value="P:L-histidine biosynthetic process"/>
    <property type="evidence" value="ECO:0007669"/>
    <property type="project" value="UniProtKB-UniRule"/>
</dbReference>
<comment type="similarity">
    <text evidence="3 11">Belongs to the ATP phosphoribosyltransferase family. Long subfamily.</text>
</comment>
<evidence type="ECO:0000313" key="15">
    <source>
        <dbReference type="Proteomes" id="UP000276888"/>
    </source>
</evidence>
<evidence type="ECO:0000256" key="5">
    <source>
        <dbReference type="ARBA" id="ARBA00020998"/>
    </source>
</evidence>
<evidence type="ECO:0000256" key="1">
    <source>
        <dbReference type="ARBA" id="ARBA00000915"/>
    </source>
</evidence>